<evidence type="ECO:0000313" key="5">
    <source>
        <dbReference type="Proteomes" id="UP000219435"/>
    </source>
</evidence>
<feature type="region of interest" description="Disordered" evidence="1">
    <location>
        <begin position="136"/>
        <end position="169"/>
    </location>
</feature>
<keyword evidence="4" id="KW-0238">DNA-binding</keyword>
<gene>
    <name evidence="4" type="ORF">SAMN05660748_4320</name>
</gene>
<dbReference type="Pfam" id="PF01476">
    <property type="entry name" value="LysM"/>
    <property type="match status" value="2"/>
</dbReference>
<dbReference type="EMBL" id="OBQI01000007">
    <property type="protein sequence ID" value="SOC53067.1"/>
    <property type="molecule type" value="Genomic_DNA"/>
</dbReference>
<dbReference type="CDD" id="cd00118">
    <property type="entry name" value="LysM"/>
    <property type="match status" value="2"/>
</dbReference>
<dbReference type="InterPro" id="IPR036779">
    <property type="entry name" value="LysM_dom_sf"/>
</dbReference>
<dbReference type="OrthoDB" id="8444614at2"/>
<feature type="compositionally biased region" description="Low complexity" evidence="1">
    <location>
        <begin position="774"/>
        <end position="798"/>
    </location>
</feature>
<evidence type="ECO:0000313" key="4">
    <source>
        <dbReference type="EMBL" id="SOC53067.1"/>
    </source>
</evidence>
<proteinExistence type="predicted"/>
<dbReference type="InterPro" id="IPR005158">
    <property type="entry name" value="BTAD"/>
</dbReference>
<protein>
    <submittedName>
        <fullName evidence="4">DNA-binding transcriptional activator of the SARP family</fullName>
    </submittedName>
</protein>
<dbReference type="SMART" id="SM01043">
    <property type="entry name" value="BTAD"/>
    <property type="match status" value="1"/>
</dbReference>
<dbReference type="PROSITE" id="PS51782">
    <property type="entry name" value="LYSM"/>
    <property type="match status" value="2"/>
</dbReference>
<feature type="domain" description="LysM" evidence="3">
    <location>
        <begin position="164"/>
        <end position="220"/>
    </location>
</feature>
<evidence type="ECO:0000259" key="3">
    <source>
        <dbReference type="PROSITE" id="PS51782"/>
    </source>
</evidence>
<dbReference type="PANTHER" id="PTHR34700">
    <property type="entry name" value="POTASSIUM BINDING PROTEIN KBP"/>
    <property type="match status" value="1"/>
</dbReference>
<accession>A0A285VGM0</accession>
<feature type="compositionally biased region" description="Low complexity" evidence="1">
    <location>
        <begin position="323"/>
        <end position="347"/>
    </location>
</feature>
<dbReference type="InterPro" id="IPR018392">
    <property type="entry name" value="LysM"/>
</dbReference>
<dbReference type="Gene3D" id="3.10.350.10">
    <property type="entry name" value="LysM domain"/>
    <property type="match status" value="2"/>
</dbReference>
<dbReference type="GO" id="GO:0003677">
    <property type="term" value="F:DNA binding"/>
    <property type="evidence" value="ECO:0007669"/>
    <property type="project" value="UniProtKB-KW"/>
</dbReference>
<feature type="transmembrane region" description="Helical" evidence="2">
    <location>
        <begin position="14"/>
        <end position="39"/>
    </location>
</feature>
<evidence type="ECO:0000256" key="1">
    <source>
        <dbReference type="SAM" id="MobiDB-lite"/>
    </source>
</evidence>
<dbReference type="InterPro" id="IPR011990">
    <property type="entry name" value="TPR-like_helical_dom_sf"/>
</dbReference>
<dbReference type="Proteomes" id="UP000219435">
    <property type="component" value="Unassembled WGS sequence"/>
</dbReference>
<name>A0A285VGM0_9ACTN</name>
<feature type="compositionally biased region" description="Pro residues" evidence="1">
    <location>
        <begin position="145"/>
        <end position="162"/>
    </location>
</feature>
<feature type="compositionally biased region" description="Pro residues" evidence="1">
    <location>
        <begin position="303"/>
        <end position="316"/>
    </location>
</feature>
<keyword evidence="2" id="KW-0472">Membrane</keyword>
<keyword evidence="5" id="KW-1185">Reference proteome</keyword>
<feature type="transmembrane region" description="Helical" evidence="2">
    <location>
        <begin position="106"/>
        <end position="129"/>
    </location>
</feature>
<dbReference type="SUPFAM" id="SSF48452">
    <property type="entry name" value="TPR-like"/>
    <property type="match status" value="1"/>
</dbReference>
<sequence length="1079" mass="113118">MTTPPRAFDVLRQLLALLVLAAAVAGVPIALWHLGGAYLPDELPSWVEVTTALSGPDTGAVFLGLLVVIGWSAWACFALSVAVELVSQLRGLPPLRLPGLAVPQQLAGLLVAAVLGFASAPLLAAPAVAGPPVVAEQPLDHEEPPPAPAPPADTPPTAPPAAGPTYSVQPRDTLGRIAARYLGDWTRFEEILELNRGRPQPDGAILIDPGLIRPGWVLILPPDASVPVVDRTAGEVTVGPGDTLTDIAEQHGLDGWQPIYALNAGEPLPGGGRFTDPDLILPGQVLDLPPVDPAAAGSFSPATPEPPAEEAPPPPPPHEDEPAVPAEPSSTSAASPTSQSPAEEPVQSAVDADALDADGDQFPAELAAVLAGSGALLAAGVGATWLAHRRQRLRRRRPGRRLIPLPKGLSATQTVVTSAADAGTADYDALDLALRGLAVRISEHPDGLMPDVVAARLHGGRLELRLHAPADSPPPEPWTADDTGLWWFVRLDRDTGVATEVVRARLAPYPTLVTIGTDGGDRWLLDLERLGAVYVTGPADRRTDFARHLAAELAVNSWSDHLTVTTVGFGEELLDLAPHRVQPTDTANDPALHAALREAAERDTDDVLDGRLRAGAGDGWMPQVVLNPQTPDQGGELTEAAAALPARERRAAVALVLGVDAGEAGDEWLLTLTDDGSLLIPALGLRLPAPQLTAEQGRDIATLLAFERDSNDDPIPVAAGDRPWQVHTDAAGALRNDASDSGITEPRVQLAAPQTVVRRSTTAAAGDATPRSPTDIAARTTSSASDAAEAPGRAAPADMRSRIEDDLAQLDRDLADWWSPECARPRLTLLGPVTLSAHGDEAAVARSGLRRRYEETVAYLATRPHGATADEAATALQPARGGRADPVSARAYVHRVTAGARAWLGTDPATGQKHVSSGHRGRYTLTGVLVDADLFRQLRARAAVRGNDGLPDLLAALQLVSGSPFAQRPAGYEWLDGLDLTLTAAVCDVAHQVVTAALADGDLAAAGTASATALLVAPDDEQVLLDAMWVAYHQGNRAEAETYVARIVAVHDGEDEMDLPMSTAETINRARRQFLDRAS</sequence>
<reference evidence="5" key="1">
    <citation type="submission" date="2017-08" db="EMBL/GenBank/DDBJ databases">
        <authorList>
            <person name="Varghese N."/>
            <person name="Submissions S."/>
        </authorList>
    </citation>
    <scope>NUCLEOTIDE SEQUENCE [LARGE SCALE GENOMIC DNA]</scope>
    <source>
        <strain evidence="5">DSM 4725</strain>
    </source>
</reference>
<feature type="region of interest" description="Disordered" evidence="1">
    <location>
        <begin position="273"/>
        <end position="347"/>
    </location>
</feature>
<feature type="domain" description="LysM" evidence="3">
    <location>
        <begin position="234"/>
        <end position="288"/>
    </location>
</feature>
<evidence type="ECO:0000256" key="2">
    <source>
        <dbReference type="SAM" id="Phobius"/>
    </source>
</evidence>
<dbReference type="InterPro" id="IPR052196">
    <property type="entry name" value="Bact_Kbp"/>
</dbReference>
<keyword evidence="2" id="KW-1133">Transmembrane helix</keyword>
<dbReference type="RefSeq" id="WP_097197029.1">
    <property type="nucleotide sequence ID" value="NZ_OBQI01000007.1"/>
</dbReference>
<organism evidence="4 5">
    <name type="scientific">Blastococcus aggregatus</name>
    <dbReference type="NCBI Taxonomy" id="38502"/>
    <lineage>
        <taxon>Bacteria</taxon>
        <taxon>Bacillati</taxon>
        <taxon>Actinomycetota</taxon>
        <taxon>Actinomycetes</taxon>
        <taxon>Geodermatophilales</taxon>
        <taxon>Geodermatophilaceae</taxon>
        <taxon>Blastococcus</taxon>
    </lineage>
</organism>
<dbReference type="SMART" id="SM00257">
    <property type="entry name" value="LysM"/>
    <property type="match status" value="2"/>
</dbReference>
<dbReference type="PANTHER" id="PTHR34700:SF4">
    <property type="entry name" value="PHAGE-LIKE ELEMENT PBSX PROTEIN XKDP"/>
    <property type="match status" value="1"/>
</dbReference>
<keyword evidence="2" id="KW-0812">Transmembrane</keyword>
<feature type="transmembrane region" description="Helical" evidence="2">
    <location>
        <begin position="59"/>
        <end position="86"/>
    </location>
</feature>
<feature type="region of interest" description="Disordered" evidence="1">
    <location>
        <begin position="736"/>
        <end position="800"/>
    </location>
</feature>
<dbReference type="AlphaFoldDB" id="A0A285VGM0"/>